<evidence type="ECO:0000313" key="3">
    <source>
        <dbReference type="Proteomes" id="UP000008672"/>
    </source>
</evidence>
<dbReference type="GeneTree" id="ENSGT00940000166736"/>
<dbReference type="EMBL" id="AFYH01263714">
    <property type="status" value="NOT_ANNOTATED_CDS"/>
    <property type="molecule type" value="Genomic_DNA"/>
</dbReference>
<reference evidence="2" key="3">
    <citation type="submission" date="2025-09" db="UniProtKB">
        <authorList>
            <consortium name="Ensembl"/>
        </authorList>
    </citation>
    <scope>IDENTIFICATION</scope>
</reference>
<dbReference type="SUPFAM" id="SSF103025">
    <property type="entry name" value="Folate-binding domain"/>
    <property type="match status" value="1"/>
</dbReference>
<dbReference type="HOGENOM" id="CLU_083423_0_0_1"/>
<dbReference type="eggNOG" id="KOG2844">
    <property type="taxonomic scope" value="Eukaryota"/>
</dbReference>
<dbReference type="OMA" id="QTRITEW"/>
<reference evidence="3" key="1">
    <citation type="submission" date="2011-08" db="EMBL/GenBank/DDBJ databases">
        <title>The draft genome of Latimeria chalumnae.</title>
        <authorList>
            <person name="Di Palma F."/>
            <person name="Alfoldi J."/>
            <person name="Johnson J."/>
            <person name="Berlin A."/>
            <person name="Gnerre S."/>
            <person name="Jaffe D."/>
            <person name="MacCallum I."/>
            <person name="Young S."/>
            <person name="Walker B.J."/>
            <person name="Lander E."/>
            <person name="Lindblad-Toh K."/>
        </authorList>
    </citation>
    <scope>NUCLEOTIDE SEQUENCE [LARGE SCALE GENOMIC DNA]</scope>
    <source>
        <strain evidence="3">Wild caught</strain>
    </source>
</reference>
<feature type="domain" description="Aminomethyltransferase C-terminal" evidence="1">
    <location>
        <begin position="105"/>
        <end position="198"/>
    </location>
</feature>
<organism evidence="2 3">
    <name type="scientific">Latimeria chalumnae</name>
    <name type="common">Coelacanth</name>
    <dbReference type="NCBI Taxonomy" id="7897"/>
    <lineage>
        <taxon>Eukaryota</taxon>
        <taxon>Metazoa</taxon>
        <taxon>Chordata</taxon>
        <taxon>Craniata</taxon>
        <taxon>Vertebrata</taxon>
        <taxon>Euteleostomi</taxon>
        <taxon>Coelacanthiformes</taxon>
        <taxon>Coelacanthidae</taxon>
        <taxon>Latimeria</taxon>
    </lineage>
</organism>
<dbReference type="EMBL" id="AFYH01263713">
    <property type="status" value="NOT_ANNOTATED_CDS"/>
    <property type="molecule type" value="Genomic_DNA"/>
</dbReference>
<dbReference type="InterPro" id="IPR013977">
    <property type="entry name" value="GcvT_C"/>
</dbReference>
<dbReference type="Pfam" id="PF08669">
    <property type="entry name" value="GCV_T_C"/>
    <property type="match status" value="1"/>
</dbReference>
<protein>
    <recommendedName>
        <fullName evidence="1">Aminomethyltransferase C-terminal domain-containing protein</fullName>
    </recommendedName>
</protein>
<dbReference type="EMBL" id="AFYH01263715">
    <property type="status" value="NOT_ANNOTATED_CDS"/>
    <property type="molecule type" value="Genomic_DNA"/>
</dbReference>
<keyword evidence="3" id="KW-1185">Reference proteome</keyword>
<dbReference type="InterPro" id="IPR028896">
    <property type="entry name" value="GcvT/YgfZ/DmdA"/>
</dbReference>
<dbReference type="InterPro" id="IPR027266">
    <property type="entry name" value="TrmE/GcvT-like"/>
</dbReference>
<dbReference type="Proteomes" id="UP000008672">
    <property type="component" value="Unassembled WGS sequence"/>
</dbReference>
<dbReference type="PANTHER" id="PTHR43757:SF15">
    <property type="entry name" value="PYRUVATE DEHYDROGENASE PHOSPHATASE REGULATORY SUBUNIT, MITOCHONDRIAL-LIKE"/>
    <property type="match status" value="1"/>
</dbReference>
<dbReference type="Gene3D" id="2.40.30.110">
    <property type="entry name" value="Aminomethyltransferase beta-barrel domains"/>
    <property type="match status" value="1"/>
</dbReference>
<dbReference type="STRING" id="7897.ENSLACP00000001750"/>
<proteinExistence type="predicted"/>
<name>H2ZWH9_LATCH</name>
<dbReference type="InParanoid" id="H2ZWH9"/>
<sequence length="219" mass="25510">SVGYANGIRVMSMTHTGEPGFIIYIPIEYLAYLYNDMRQKGTHYALAHLGHFSVNTNRYEFLSWTTYKLNILFFPSTYPLEKNQDDTDFIGRESHLPGAETAVTRRFTMFILEDHNTDLDLWPWWGEPIFRNGRYIGTTTSSAYSYTLQQHVCLGFVQHFDLETGERLVVTPDFINRGEYEIEISGQRFRAKAKLYPFSNLFVQKWQKDATELGDVQSK</sequence>
<dbReference type="Bgee" id="ENSLACG00000001563">
    <property type="expression patterns" value="Expressed in muscle tissue and 3 other cell types or tissues"/>
</dbReference>
<dbReference type="InterPro" id="IPR029043">
    <property type="entry name" value="GcvT/YgfZ_C"/>
</dbReference>
<reference evidence="2" key="2">
    <citation type="submission" date="2025-08" db="UniProtKB">
        <authorList>
            <consortium name="Ensembl"/>
        </authorList>
    </citation>
    <scope>IDENTIFICATION</scope>
</reference>
<evidence type="ECO:0000259" key="1">
    <source>
        <dbReference type="Pfam" id="PF08669"/>
    </source>
</evidence>
<accession>H2ZWH9</accession>
<dbReference type="FunFam" id="2.40.30.110:FF:000004">
    <property type="entry name" value="Pyruvate dehydrogenase phosphatase regulatory subunit, mitochondrial"/>
    <property type="match status" value="1"/>
</dbReference>
<dbReference type="PANTHER" id="PTHR43757">
    <property type="entry name" value="AMINOMETHYLTRANSFERASE"/>
    <property type="match status" value="1"/>
</dbReference>
<dbReference type="AlphaFoldDB" id="H2ZWH9"/>
<evidence type="ECO:0000313" key="2">
    <source>
        <dbReference type="Ensembl" id="ENSLACP00000001750.1"/>
    </source>
</evidence>
<dbReference type="SUPFAM" id="SSF101790">
    <property type="entry name" value="Aminomethyltransferase beta-barrel domain"/>
    <property type="match status" value="1"/>
</dbReference>
<dbReference type="Gene3D" id="3.30.1360.120">
    <property type="entry name" value="Probable tRNA modification gtpase trme, domain 1"/>
    <property type="match status" value="1"/>
</dbReference>
<dbReference type="EMBL" id="AFYH01263716">
    <property type="status" value="NOT_ANNOTATED_CDS"/>
    <property type="molecule type" value="Genomic_DNA"/>
</dbReference>
<dbReference type="Ensembl" id="ENSLACT00000001763.1">
    <property type="protein sequence ID" value="ENSLACP00000001750.1"/>
    <property type="gene ID" value="ENSLACG00000001563.1"/>
</dbReference>
<dbReference type="GO" id="GO:0005739">
    <property type="term" value="C:mitochondrion"/>
    <property type="evidence" value="ECO:0007669"/>
    <property type="project" value="TreeGrafter"/>
</dbReference>